<evidence type="ECO:0000256" key="1">
    <source>
        <dbReference type="SAM" id="Phobius"/>
    </source>
</evidence>
<gene>
    <name evidence="4" type="ORF">IA57_01910</name>
</gene>
<dbReference type="InterPro" id="IPR025403">
    <property type="entry name" value="TgpA-like_C"/>
</dbReference>
<feature type="chain" id="PRO_5001783031" description="Protein-glutamine gamma-glutamyltransferase-like C-terminal domain-containing protein" evidence="2">
    <location>
        <begin position="23"/>
        <end position="247"/>
    </location>
</feature>
<name>A0A084TNX5_9FLAO</name>
<dbReference type="eggNOG" id="ENOG50303CZ">
    <property type="taxonomic scope" value="Bacteria"/>
</dbReference>
<protein>
    <recommendedName>
        <fullName evidence="3">Protein-glutamine gamma-glutamyltransferase-like C-terminal domain-containing protein</fullName>
    </recommendedName>
</protein>
<comment type="caution">
    <text evidence="4">The sequence shown here is derived from an EMBL/GenBank/DDBJ whole genome shotgun (WGS) entry which is preliminary data.</text>
</comment>
<dbReference type="Pfam" id="PF13559">
    <property type="entry name" value="DUF4129"/>
    <property type="match status" value="1"/>
</dbReference>
<feature type="signal peptide" evidence="2">
    <location>
        <begin position="1"/>
        <end position="22"/>
    </location>
</feature>
<dbReference type="EMBL" id="JPFK01000002">
    <property type="protein sequence ID" value="KFB02411.1"/>
    <property type="molecule type" value="Genomic_DNA"/>
</dbReference>
<keyword evidence="1" id="KW-1133">Transmembrane helix</keyword>
<reference evidence="5" key="2">
    <citation type="submission" date="2014-07" db="EMBL/GenBank/DDBJ databases">
        <title>Genome sequence of Mangrovimonas yunxiaonensis.</title>
        <authorList>
            <person name="Li Y."/>
            <person name="Zheng T."/>
        </authorList>
    </citation>
    <scope>NUCLEOTIDE SEQUENCE [LARGE SCALE GENOMIC DNA]</scope>
    <source>
        <strain evidence="5">LY01</strain>
    </source>
</reference>
<evidence type="ECO:0000259" key="3">
    <source>
        <dbReference type="Pfam" id="PF13559"/>
    </source>
</evidence>
<proteinExistence type="predicted"/>
<keyword evidence="1" id="KW-0472">Membrane</keyword>
<dbReference type="OrthoDB" id="5491447at2"/>
<reference evidence="4 5" key="1">
    <citation type="journal article" date="2014" name="Genome Announc.">
        <title>Draft Genome Sequence of the Algicidal Bacterium Mangrovimonas yunxiaonensis Strain LY01.</title>
        <authorList>
            <person name="Li Y."/>
            <person name="Zhu H."/>
            <person name="Li C."/>
            <person name="Zhang H."/>
            <person name="Chen Z."/>
            <person name="Zheng W."/>
            <person name="Xu H."/>
            <person name="Zheng T."/>
        </authorList>
    </citation>
    <scope>NUCLEOTIDE SEQUENCE [LARGE SCALE GENOMIC DNA]</scope>
    <source>
        <strain evidence="4 5">LY01</strain>
    </source>
</reference>
<accession>A0A084TNX5</accession>
<sequence length="247" mass="28573">MLNTVLKTLVLFFGLFSVLAFGQADSLTVVYDHTKNQLWEISQDDLNTYKENPAFNYEESTAGPNIFNKIINWAKNILLKILEFIFGVEKATGILQLILKALPYLLLGILLYTLIKLFINYSQKQPVGALKKTGSVTLSNEEHIIKNEDIEALISKAIHQNNYRLAIRYYYLLTLKYLTEKELIHWQQQKTNTDYLAELEPTSLKPGFAEATHIYDYVWYGEFNVEEAKFNTLKTIFEQLNNTIKSL</sequence>
<keyword evidence="5" id="KW-1185">Reference proteome</keyword>
<keyword evidence="1" id="KW-0812">Transmembrane</keyword>
<dbReference type="Proteomes" id="UP000028521">
    <property type="component" value="Unassembled WGS sequence"/>
</dbReference>
<evidence type="ECO:0000313" key="5">
    <source>
        <dbReference type="Proteomes" id="UP000028521"/>
    </source>
</evidence>
<dbReference type="RefSeq" id="WP_036118740.1">
    <property type="nucleotide sequence ID" value="NZ_JPFK01000002.1"/>
</dbReference>
<keyword evidence="2" id="KW-0732">Signal</keyword>
<organism evidence="4 5">
    <name type="scientific">Mangrovimonas yunxiaonensis</name>
    <dbReference type="NCBI Taxonomy" id="1197477"/>
    <lineage>
        <taxon>Bacteria</taxon>
        <taxon>Pseudomonadati</taxon>
        <taxon>Bacteroidota</taxon>
        <taxon>Flavobacteriia</taxon>
        <taxon>Flavobacteriales</taxon>
        <taxon>Flavobacteriaceae</taxon>
        <taxon>Mangrovimonas</taxon>
    </lineage>
</organism>
<feature type="transmembrane region" description="Helical" evidence="1">
    <location>
        <begin position="94"/>
        <end position="115"/>
    </location>
</feature>
<evidence type="ECO:0000313" key="4">
    <source>
        <dbReference type="EMBL" id="KFB02411.1"/>
    </source>
</evidence>
<dbReference type="STRING" id="1197477.IA57_01910"/>
<feature type="domain" description="Protein-glutamine gamma-glutamyltransferase-like C-terminal" evidence="3">
    <location>
        <begin position="171"/>
        <end position="233"/>
    </location>
</feature>
<evidence type="ECO:0000256" key="2">
    <source>
        <dbReference type="SAM" id="SignalP"/>
    </source>
</evidence>
<dbReference type="AlphaFoldDB" id="A0A084TNX5"/>